<dbReference type="Proteomes" id="UP001208017">
    <property type="component" value="Unassembled WGS sequence"/>
</dbReference>
<reference evidence="2 3" key="1">
    <citation type="submission" date="2022-11" db="EMBL/GenBank/DDBJ databases">
        <title>Study of microbial diversity in lake waters.</title>
        <authorList>
            <person name="Zhang J."/>
        </authorList>
    </citation>
    <scope>NUCLEOTIDE SEQUENCE [LARGE SCALE GENOMIC DNA]</scope>
    <source>
        <strain evidence="2 3">DT12</strain>
    </source>
</reference>
<feature type="signal peptide" evidence="1">
    <location>
        <begin position="1"/>
        <end position="24"/>
    </location>
</feature>
<evidence type="ECO:0000313" key="3">
    <source>
        <dbReference type="Proteomes" id="UP001208017"/>
    </source>
</evidence>
<dbReference type="EMBL" id="JAPMLT010000004">
    <property type="protein sequence ID" value="MCX7570218.1"/>
    <property type="molecule type" value="Genomic_DNA"/>
</dbReference>
<keyword evidence="3" id="KW-1185">Reference proteome</keyword>
<evidence type="ECO:0000313" key="2">
    <source>
        <dbReference type="EMBL" id="MCX7570218.1"/>
    </source>
</evidence>
<organism evidence="2 3">
    <name type="scientific">Tumebacillus lacus</name>
    <dbReference type="NCBI Taxonomy" id="2995335"/>
    <lineage>
        <taxon>Bacteria</taxon>
        <taxon>Bacillati</taxon>
        <taxon>Bacillota</taxon>
        <taxon>Bacilli</taxon>
        <taxon>Bacillales</taxon>
        <taxon>Alicyclobacillaceae</taxon>
        <taxon>Tumebacillus</taxon>
    </lineage>
</organism>
<keyword evidence="1" id="KW-0732">Signal</keyword>
<evidence type="ECO:0008006" key="4">
    <source>
        <dbReference type="Google" id="ProtNLM"/>
    </source>
</evidence>
<accession>A0ABT3X2N5</accession>
<evidence type="ECO:0000256" key="1">
    <source>
        <dbReference type="SAM" id="SignalP"/>
    </source>
</evidence>
<protein>
    <recommendedName>
        <fullName evidence="4">Cohesin domain-containing protein</fullName>
    </recommendedName>
</protein>
<sequence>MKKRFHLRALITVALAFALSAAGALTPNAASASYNCTVEQSGDVTYQAEVTTCEEITYNFVSKQMLQYDYTPVEEQVHLISVAKGQKLTLSESQTVSRTVKVSASVSANDKLFGTIGFSMTGSYTGTTSKTYGTSTVYDGPDASSAYNSRNYYSGTVYDLYNVTVREVRNYTQTVDYYEYGTRTRSNTNTWQEYGGLITEQVQSPRIITYSKDSYYN</sequence>
<comment type="caution">
    <text evidence="2">The sequence shown here is derived from an EMBL/GenBank/DDBJ whole genome shotgun (WGS) entry which is preliminary data.</text>
</comment>
<feature type="chain" id="PRO_5047294420" description="Cohesin domain-containing protein" evidence="1">
    <location>
        <begin position="25"/>
        <end position="217"/>
    </location>
</feature>
<gene>
    <name evidence="2" type="ORF">OS242_09615</name>
</gene>
<name>A0ABT3X2N5_9BACL</name>
<proteinExistence type="predicted"/>
<dbReference type="RefSeq" id="WP_267151470.1">
    <property type="nucleotide sequence ID" value="NZ_JAPMLT010000004.1"/>
</dbReference>